<evidence type="ECO:0000313" key="8">
    <source>
        <dbReference type="Proteomes" id="UP000559027"/>
    </source>
</evidence>
<comment type="similarity">
    <text evidence="2 6">Belongs to the peroxisomal membrane protein PXMP2/4 family.</text>
</comment>
<dbReference type="Pfam" id="PF04117">
    <property type="entry name" value="Mpv17_PMP22"/>
    <property type="match status" value="1"/>
</dbReference>
<dbReference type="GO" id="GO:0005739">
    <property type="term" value="C:mitochondrion"/>
    <property type="evidence" value="ECO:0007669"/>
    <property type="project" value="TreeGrafter"/>
</dbReference>
<evidence type="ECO:0000256" key="1">
    <source>
        <dbReference type="ARBA" id="ARBA00004141"/>
    </source>
</evidence>
<keyword evidence="4 6" id="KW-1133">Transmembrane helix</keyword>
<dbReference type="InterPro" id="IPR007248">
    <property type="entry name" value="Mpv17_PMP22"/>
</dbReference>
<keyword evidence="8" id="KW-1185">Reference proteome</keyword>
<evidence type="ECO:0000256" key="6">
    <source>
        <dbReference type="RuleBase" id="RU363053"/>
    </source>
</evidence>
<dbReference type="EMBL" id="JAACJO010000026">
    <property type="protein sequence ID" value="KAF5347287.1"/>
    <property type="molecule type" value="Genomic_DNA"/>
</dbReference>
<dbReference type="Proteomes" id="UP000559027">
    <property type="component" value="Unassembled WGS sequence"/>
</dbReference>
<evidence type="ECO:0000313" key="7">
    <source>
        <dbReference type="EMBL" id="KAF5347287.1"/>
    </source>
</evidence>
<gene>
    <name evidence="7" type="ORF">D9756_009997</name>
</gene>
<sequence>MASLLRSYNAALIRRPLLTQCVTAAVLFGTGDVIAQQLVEGKGNQHDLARTARLTVYGGLFFGPPMTYWYGLLNRLKFSSPTRGLVYRVWLDQALLTPVAVAYFYGSMSLLEGRVQEAIPRIKAAYVPTIIRNWAVYLPTQILNFSIVPPHLRLVTICGVSLFWNTYLSAANAQHQKQQQAQVQFVEGEAADKGKVE</sequence>
<dbReference type="OrthoDB" id="430207at2759"/>
<dbReference type="AlphaFoldDB" id="A0A8H5CV96"/>
<keyword evidence="5 6" id="KW-0472">Membrane</keyword>
<accession>A0A8H5CV96</accession>
<evidence type="ECO:0000256" key="2">
    <source>
        <dbReference type="ARBA" id="ARBA00006824"/>
    </source>
</evidence>
<dbReference type="PANTHER" id="PTHR11266">
    <property type="entry name" value="PEROXISOMAL MEMBRANE PROTEIN 2, PXMP2 MPV17"/>
    <property type="match status" value="1"/>
</dbReference>
<reference evidence="7 8" key="1">
    <citation type="journal article" date="2020" name="ISME J.">
        <title>Uncovering the hidden diversity of litter-decomposition mechanisms in mushroom-forming fungi.</title>
        <authorList>
            <person name="Floudas D."/>
            <person name="Bentzer J."/>
            <person name="Ahren D."/>
            <person name="Johansson T."/>
            <person name="Persson P."/>
            <person name="Tunlid A."/>
        </authorList>
    </citation>
    <scope>NUCLEOTIDE SEQUENCE [LARGE SCALE GENOMIC DNA]</scope>
    <source>
        <strain evidence="7 8">CBS 146.42</strain>
    </source>
</reference>
<feature type="transmembrane region" description="Helical" evidence="6">
    <location>
        <begin position="54"/>
        <end position="73"/>
    </location>
</feature>
<protein>
    <recommendedName>
        <fullName evidence="9">Protein SYM1</fullName>
    </recommendedName>
</protein>
<evidence type="ECO:0008006" key="9">
    <source>
        <dbReference type="Google" id="ProtNLM"/>
    </source>
</evidence>
<name>A0A8H5CV96_9AGAR</name>
<comment type="subcellular location">
    <subcellularLocation>
        <location evidence="1">Membrane</location>
        <topology evidence="1">Multi-pass membrane protein</topology>
    </subcellularLocation>
</comment>
<keyword evidence="3 6" id="KW-0812">Transmembrane</keyword>
<evidence type="ECO:0000256" key="4">
    <source>
        <dbReference type="ARBA" id="ARBA00022989"/>
    </source>
</evidence>
<organism evidence="7 8">
    <name type="scientific">Leucocoprinus leucothites</name>
    <dbReference type="NCBI Taxonomy" id="201217"/>
    <lineage>
        <taxon>Eukaryota</taxon>
        <taxon>Fungi</taxon>
        <taxon>Dikarya</taxon>
        <taxon>Basidiomycota</taxon>
        <taxon>Agaricomycotina</taxon>
        <taxon>Agaricomycetes</taxon>
        <taxon>Agaricomycetidae</taxon>
        <taxon>Agaricales</taxon>
        <taxon>Agaricineae</taxon>
        <taxon>Agaricaceae</taxon>
        <taxon>Leucocoprinus</taxon>
    </lineage>
</organism>
<evidence type="ECO:0000256" key="5">
    <source>
        <dbReference type="ARBA" id="ARBA00023136"/>
    </source>
</evidence>
<feature type="transmembrane region" description="Helical" evidence="6">
    <location>
        <begin position="85"/>
        <end position="105"/>
    </location>
</feature>
<comment type="caution">
    <text evidence="7">The sequence shown here is derived from an EMBL/GenBank/DDBJ whole genome shotgun (WGS) entry which is preliminary data.</text>
</comment>
<proteinExistence type="inferred from homology"/>
<dbReference type="GO" id="GO:0016020">
    <property type="term" value="C:membrane"/>
    <property type="evidence" value="ECO:0007669"/>
    <property type="project" value="UniProtKB-SubCell"/>
</dbReference>
<evidence type="ECO:0000256" key="3">
    <source>
        <dbReference type="ARBA" id="ARBA00022692"/>
    </source>
</evidence>
<dbReference type="PANTHER" id="PTHR11266:SF17">
    <property type="entry name" value="PROTEIN MPV17"/>
    <property type="match status" value="1"/>
</dbReference>